<feature type="region of interest" description="Disordered" evidence="1">
    <location>
        <begin position="562"/>
        <end position="583"/>
    </location>
</feature>
<protein>
    <submittedName>
        <fullName evidence="3">VWA domain-containing protein</fullName>
    </submittedName>
</protein>
<evidence type="ECO:0000259" key="2">
    <source>
        <dbReference type="PROSITE" id="PS50234"/>
    </source>
</evidence>
<keyword evidence="4" id="KW-1185">Reference proteome</keyword>
<sequence length="583" mass="61832">MDSDVFTNDDPSRLEMLASAIAGRTLRVARLAPGEPAWTDGVTLFLDGAADPRRDLEALSVQASLLACGSLDPAIVRKLGRRPKSAARYLAIEGHRALLANEALLPPLVIEMADRGLARSVDSPAASLSAAAGRESPSDPPECFGVIRPHELVVAVEGDQRATTAFAHVPYRQSPTESLDLPDEFADGDETDGFTSPIGGGGALGRLFQRMLGVARRTGGNGQPGADSATHRMRGGITGAGTVLSTATADSSDPSHDDVTAGVSYPEWDVHRGRYRPAWCTVREVAATIESAESSFRSNGGQLRRPLSRLGLGLGRYRRQPQGDDLDLDAIVEARVEAIAGSTPDESVYLDSLRRRRDLAVLLLLDISGSVADAGSNGQTIHEQQRAVAGALAVALHELGDRLALYAFRSQGRAAVQLLPVKRFDEGFDSTTMRRLGGLTPGSYSRLGAAIRHGTSILRTGGGTPRRLLVVLSDGLAYDHGYERAYGAADSRRALAEARREGIGAVCLTVGARTADDELRRVFGSAAHARIENPDHAGRVIGPLFGSALRYTNARRGVTRRPVSARAGVAAPGRTVSPARRMT</sequence>
<evidence type="ECO:0000313" key="4">
    <source>
        <dbReference type="Proteomes" id="UP001551695"/>
    </source>
</evidence>
<comment type="caution">
    <text evidence="3">The sequence shown here is derived from an EMBL/GenBank/DDBJ whole genome shotgun (WGS) entry which is preliminary data.</text>
</comment>
<dbReference type="Pfam" id="PF00092">
    <property type="entry name" value="VWA"/>
    <property type="match status" value="1"/>
</dbReference>
<dbReference type="SUPFAM" id="SSF53300">
    <property type="entry name" value="vWA-like"/>
    <property type="match status" value="1"/>
</dbReference>
<evidence type="ECO:0000313" key="3">
    <source>
        <dbReference type="EMBL" id="MEV0708703.1"/>
    </source>
</evidence>
<dbReference type="EMBL" id="JBFAKC010000005">
    <property type="protein sequence ID" value="MEV0708703.1"/>
    <property type="molecule type" value="Genomic_DNA"/>
</dbReference>
<accession>A0ABV3FTI8</accession>
<gene>
    <name evidence="3" type="ORF">AB0I48_14155</name>
</gene>
<evidence type="ECO:0000256" key="1">
    <source>
        <dbReference type="SAM" id="MobiDB-lite"/>
    </source>
</evidence>
<dbReference type="SMART" id="SM00327">
    <property type="entry name" value="VWA"/>
    <property type="match status" value="1"/>
</dbReference>
<dbReference type="PROSITE" id="PS50234">
    <property type="entry name" value="VWFA"/>
    <property type="match status" value="1"/>
</dbReference>
<organism evidence="3 4">
    <name type="scientific">Nocardia aurea</name>
    <dbReference type="NCBI Taxonomy" id="2144174"/>
    <lineage>
        <taxon>Bacteria</taxon>
        <taxon>Bacillati</taxon>
        <taxon>Actinomycetota</taxon>
        <taxon>Actinomycetes</taxon>
        <taxon>Mycobacteriales</taxon>
        <taxon>Nocardiaceae</taxon>
        <taxon>Nocardia</taxon>
    </lineage>
</organism>
<dbReference type="PANTHER" id="PTHR41248:SF1">
    <property type="entry name" value="NORD PROTEIN"/>
    <property type="match status" value="1"/>
</dbReference>
<dbReference type="InterPro" id="IPR036465">
    <property type="entry name" value="vWFA_dom_sf"/>
</dbReference>
<dbReference type="RefSeq" id="WP_357783657.1">
    <property type="nucleotide sequence ID" value="NZ_JBFAKC010000005.1"/>
</dbReference>
<proteinExistence type="predicted"/>
<reference evidence="3 4" key="1">
    <citation type="submission" date="2024-06" db="EMBL/GenBank/DDBJ databases">
        <title>The Natural Products Discovery Center: Release of the First 8490 Sequenced Strains for Exploring Actinobacteria Biosynthetic Diversity.</title>
        <authorList>
            <person name="Kalkreuter E."/>
            <person name="Kautsar S.A."/>
            <person name="Yang D."/>
            <person name="Bader C.D."/>
            <person name="Teijaro C.N."/>
            <person name="Fluegel L."/>
            <person name="Davis C.M."/>
            <person name="Simpson J.R."/>
            <person name="Lauterbach L."/>
            <person name="Steele A.D."/>
            <person name="Gui C."/>
            <person name="Meng S."/>
            <person name="Li G."/>
            <person name="Viehrig K."/>
            <person name="Ye F."/>
            <person name="Su P."/>
            <person name="Kiefer A.F."/>
            <person name="Nichols A."/>
            <person name="Cepeda A.J."/>
            <person name="Yan W."/>
            <person name="Fan B."/>
            <person name="Jiang Y."/>
            <person name="Adhikari A."/>
            <person name="Zheng C.-J."/>
            <person name="Schuster L."/>
            <person name="Cowan T.M."/>
            <person name="Smanski M.J."/>
            <person name="Chevrette M.G."/>
            <person name="De Carvalho L.P.S."/>
            <person name="Shen B."/>
        </authorList>
    </citation>
    <scope>NUCLEOTIDE SEQUENCE [LARGE SCALE GENOMIC DNA]</scope>
    <source>
        <strain evidence="3 4">NPDC050403</strain>
    </source>
</reference>
<dbReference type="Gene3D" id="3.40.50.410">
    <property type="entry name" value="von Willebrand factor, type A domain"/>
    <property type="match status" value="1"/>
</dbReference>
<dbReference type="InterPro" id="IPR002035">
    <property type="entry name" value="VWF_A"/>
</dbReference>
<name>A0ABV3FTI8_9NOCA</name>
<dbReference type="PANTHER" id="PTHR41248">
    <property type="entry name" value="NORD PROTEIN"/>
    <property type="match status" value="1"/>
</dbReference>
<dbReference type="Proteomes" id="UP001551695">
    <property type="component" value="Unassembled WGS sequence"/>
</dbReference>
<dbReference type="InterPro" id="IPR051928">
    <property type="entry name" value="NorD/CobT"/>
</dbReference>
<feature type="domain" description="VWFA" evidence="2">
    <location>
        <begin position="360"/>
        <end position="549"/>
    </location>
</feature>